<comment type="subcellular location">
    <subcellularLocation>
        <location evidence="1">Secreted</location>
    </subcellularLocation>
</comment>
<keyword evidence="4" id="KW-1015">Disulfide bond</keyword>
<dbReference type="PANTHER" id="PTHR24252">
    <property type="entry name" value="ACROSIN-RELATED"/>
    <property type="match status" value="1"/>
</dbReference>
<dbReference type="PANTHER" id="PTHR24252:SF7">
    <property type="entry name" value="HYALIN"/>
    <property type="match status" value="1"/>
</dbReference>
<dbReference type="PROSITE" id="PS50240">
    <property type="entry name" value="TRYPSIN_DOM"/>
    <property type="match status" value="1"/>
</dbReference>
<evidence type="ECO:0000256" key="2">
    <source>
        <dbReference type="ARBA" id="ARBA00022525"/>
    </source>
</evidence>
<evidence type="ECO:0000256" key="4">
    <source>
        <dbReference type="ARBA" id="ARBA00023157"/>
    </source>
</evidence>
<dbReference type="SUPFAM" id="SSF50494">
    <property type="entry name" value="Trypsin-like serine proteases"/>
    <property type="match status" value="1"/>
</dbReference>
<dbReference type="SMART" id="SM00020">
    <property type="entry name" value="Tryp_SPc"/>
    <property type="match status" value="1"/>
</dbReference>
<dbReference type="InterPro" id="IPR043504">
    <property type="entry name" value="Peptidase_S1_PA_chymotrypsin"/>
</dbReference>
<keyword evidence="3" id="KW-0732">Signal</keyword>
<name>A0A8K0KGK8_LADFU</name>
<evidence type="ECO:0000256" key="1">
    <source>
        <dbReference type="ARBA" id="ARBA00004613"/>
    </source>
</evidence>
<dbReference type="AlphaFoldDB" id="A0A8K0KGK8"/>
<proteinExistence type="predicted"/>
<dbReference type="OrthoDB" id="6339452at2759"/>
<reference evidence="7" key="2">
    <citation type="submission" date="2017-10" db="EMBL/GenBank/DDBJ databases">
        <title>Ladona fulva Genome sequencing and assembly.</title>
        <authorList>
            <person name="Murali S."/>
            <person name="Richards S."/>
            <person name="Bandaranaike D."/>
            <person name="Bellair M."/>
            <person name="Blankenburg K."/>
            <person name="Chao H."/>
            <person name="Dinh H."/>
            <person name="Doddapaneni H."/>
            <person name="Dugan-Rocha S."/>
            <person name="Elkadiri S."/>
            <person name="Gnanaolivu R."/>
            <person name="Hernandez B."/>
            <person name="Skinner E."/>
            <person name="Javaid M."/>
            <person name="Lee S."/>
            <person name="Li M."/>
            <person name="Ming W."/>
            <person name="Munidasa M."/>
            <person name="Muniz J."/>
            <person name="Nguyen L."/>
            <person name="Hughes D."/>
            <person name="Osuji N."/>
            <person name="Pu L.-L."/>
            <person name="Puazo M."/>
            <person name="Qu C."/>
            <person name="Quiroz J."/>
            <person name="Raj R."/>
            <person name="Weissenberger G."/>
            <person name="Xin Y."/>
            <person name="Zou X."/>
            <person name="Han Y."/>
            <person name="Worley K."/>
            <person name="Muzny D."/>
            <person name="Gibbs R."/>
        </authorList>
    </citation>
    <scope>NUCLEOTIDE SEQUENCE</scope>
    <source>
        <strain evidence="7">Sampled in the wild</strain>
    </source>
</reference>
<dbReference type="Gene3D" id="2.40.10.10">
    <property type="entry name" value="Trypsin-like serine proteases"/>
    <property type="match status" value="1"/>
</dbReference>
<reference evidence="7" key="1">
    <citation type="submission" date="2013-04" db="EMBL/GenBank/DDBJ databases">
        <authorList>
            <person name="Qu J."/>
            <person name="Murali S.C."/>
            <person name="Bandaranaike D."/>
            <person name="Bellair M."/>
            <person name="Blankenburg K."/>
            <person name="Chao H."/>
            <person name="Dinh H."/>
            <person name="Doddapaneni H."/>
            <person name="Downs B."/>
            <person name="Dugan-Rocha S."/>
            <person name="Elkadiri S."/>
            <person name="Gnanaolivu R.D."/>
            <person name="Hernandez B."/>
            <person name="Javaid M."/>
            <person name="Jayaseelan J.C."/>
            <person name="Lee S."/>
            <person name="Li M."/>
            <person name="Ming W."/>
            <person name="Munidasa M."/>
            <person name="Muniz J."/>
            <person name="Nguyen L."/>
            <person name="Ongeri F."/>
            <person name="Osuji N."/>
            <person name="Pu L.-L."/>
            <person name="Puazo M."/>
            <person name="Qu C."/>
            <person name="Quiroz J."/>
            <person name="Raj R."/>
            <person name="Weissenberger G."/>
            <person name="Xin Y."/>
            <person name="Zou X."/>
            <person name="Han Y."/>
            <person name="Richards S."/>
            <person name="Worley K."/>
            <person name="Muzny D."/>
            <person name="Gibbs R."/>
        </authorList>
    </citation>
    <scope>NUCLEOTIDE SEQUENCE</scope>
    <source>
        <strain evidence="7">Sampled in the wild</strain>
    </source>
</reference>
<dbReference type="EMBL" id="KZ308822">
    <property type="protein sequence ID" value="KAG8234520.1"/>
    <property type="molecule type" value="Genomic_DNA"/>
</dbReference>
<keyword evidence="2" id="KW-0964">Secreted</keyword>
<dbReference type="InterPro" id="IPR009003">
    <property type="entry name" value="Peptidase_S1_PA"/>
</dbReference>
<dbReference type="InterPro" id="IPR001254">
    <property type="entry name" value="Trypsin_dom"/>
</dbReference>
<dbReference type="GO" id="GO:0004252">
    <property type="term" value="F:serine-type endopeptidase activity"/>
    <property type="evidence" value="ECO:0007669"/>
    <property type="project" value="InterPro"/>
</dbReference>
<sequence length="113" mass="11961">MFGGEDGSPDLLKVTLDVLDPAICNKSFDVEIRTTNMLSRGIDSQMLCAGVLNGGKDTCQGDSGGALLSPNRELCVFVVLGVTSFGKVCAFANSPAVYARVSEYIPWIESVIP</sequence>
<dbReference type="Pfam" id="PF00089">
    <property type="entry name" value="Trypsin"/>
    <property type="match status" value="1"/>
</dbReference>
<gene>
    <name evidence="7" type="ORF">J437_LFUL011096</name>
</gene>
<evidence type="ECO:0000313" key="8">
    <source>
        <dbReference type="Proteomes" id="UP000792457"/>
    </source>
</evidence>
<organism evidence="7 8">
    <name type="scientific">Ladona fulva</name>
    <name type="common">Scarce chaser dragonfly</name>
    <name type="synonym">Libellula fulva</name>
    <dbReference type="NCBI Taxonomy" id="123851"/>
    <lineage>
        <taxon>Eukaryota</taxon>
        <taxon>Metazoa</taxon>
        <taxon>Ecdysozoa</taxon>
        <taxon>Arthropoda</taxon>
        <taxon>Hexapoda</taxon>
        <taxon>Insecta</taxon>
        <taxon>Pterygota</taxon>
        <taxon>Palaeoptera</taxon>
        <taxon>Odonata</taxon>
        <taxon>Epiprocta</taxon>
        <taxon>Anisoptera</taxon>
        <taxon>Libelluloidea</taxon>
        <taxon>Libellulidae</taxon>
        <taxon>Ladona</taxon>
    </lineage>
</organism>
<dbReference type="InterPro" id="IPR033116">
    <property type="entry name" value="TRYPSIN_SER"/>
</dbReference>
<accession>A0A8K0KGK8</accession>
<dbReference type="Proteomes" id="UP000792457">
    <property type="component" value="Unassembled WGS sequence"/>
</dbReference>
<dbReference type="FunFam" id="2.40.10.10:FF:000054">
    <property type="entry name" value="Complement C1r subcomponent"/>
    <property type="match status" value="1"/>
</dbReference>
<comment type="caution">
    <text evidence="7">The sequence shown here is derived from an EMBL/GenBank/DDBJ whole genome shotgun (WGS) entry which is preliminary data.</text>
</comment>
<evidence type="ECO:0000256" key="3">
    <source>
        <dbReference type="ARBA" id="ARBA00022729"/>
    </source>
</evidence>
<evidence type="ECO:0000313" key="7">
    <source>
        <dbReference type="EMBL" id="KAG8234520.1"/>
    </source>
</evidence>
<protein>
    <recommendedName>
        <fullName evidence="6">Peptidase S1 domain-containing protein</fullName>
    </recommendedName>
</protein>
<feature type="domain" description="Peptidase S1" evidence="6">
    <location>
        <begin position="11"/>
        <end position="113"/>
    </location>
</feature>
<dbReference type="GO" id="GO:0005576">
    <property type="term" value="C:extracellular region"/>
    <property type="evidence" value="ECO:0007669"/>
    <property type="project" value="UniProtKB-SubCell"/>
</dbReference>
<dbReference type="GO" id="GO:0006508">
    <property type="term" value="P:proteolysis"/>
    <property type="evidence" value="ECO:0007669"/>
    <property type="project" value="InterPro"/>
</dbReference>
<keyword evidence="8" id="KW-1185">Reference proteome</keyword>
<keyword evidence="5" id="KW-0325">Glycoprotein</keyword>
<evidence type="ECO:0000256" key="5">
    <source>
        <dbReference type="ARBA" id="ARBA00023180"/>
    </source>
</evidence>
<evidence type="ECO:0000259" key="6">
    <source>
        <dbReference type="PROSITE" id="PS50240"/>
    </source>
</evidence>
<dbReference type="PROSITE" id="PS00135">
    <property type="entry name" value="TRYPSIN_SER"/>
    <property type="match status" value="1"/>
</dbReference>